<feature type="transmembrane region" description="Helical" evidence="1">
    <location>
        <begin position="32"/>
        <end position="51"/>
    </location>
</feature>
<dbReference type="Proteomes" id="UP000802392">
    <property type="component" value="Unassembled WGS sequence"/>
</dbReference>
<dbReference type="RefSeq" id="WP_208381528.1">
    <property type="nucleotide sequence ID" value="NZ_JAAOZD010000005.1"/>
</dbReference>
<keyword evidence="1" id="KW-0472">Membrane</keyword>
<gene>
    <name evidence="2" type="ORF">FHR86_002747</name>
</gene>
<evidence type="ECO:0008006" key="4">
    <source>
        <dbReference type="Google" id="ProtNLM"/>
    </source>
</evidence>
<proteinExistence type="predicted"/>
<feature type="transmembrane region" description="Helical" evidence="1">
    <location>
        <begin position="103"/>
        <end position="124"/>
    </location>
</feature>
<evidence type="ECO:0000256" key="1">
    <source>
        <dbReference type="SAM" id="Phobius"/>
    </source>
</evidence>
<keyword evidence="1" id="KW-1133">Transmembrane helix</keyword>
<dbReference type="EMBL" id="JAAOZD010000005">
    <property type="protein sequence ID" value="NIJ02406.1"/>
    <property type="molecule type" value="Genomic_DNA"/>
</dbReference>
<keyword evidence="1" id="KW-0812">Transmembrane</keyword>
<evidence type="ECO:0000313" key="2">
    <source>
        <dbReference type="EMBL" id="NIJ02406.1"/>
    </source>
</evidence>
<comment type="caution">
    <text evidence="2">The sequence shown here is derived from an EMBL/GenBank/DDBJ whole genome shotgun (WGS) entry which is preliminary data.</text>
</comment>
<evidence type="ECO:0000313" key="3">
    <source>
        <dbReference type="Proteomes" id="UP000802392"/>
    </source>
</evidence>
<protein>
    <recommendedName>
        <fullName evidence="4">Integral membrane protein</fullName>
    </recommendedName>
</protein>
<keyword evidence="3" id="KW-1185">Reference proteome</keyword>
<reference evidence="2 3" key="1">
    <citation type="submission" date="2020-03" db="EMBL/GenBank/DDBJ databases">
        <title>Genomic Encyclopedia of Type Strains, Phase III (KMG-III): the genomes of soil and plant-associated and newly described type strains.</title>
        <authorList>
            <person name="Whitman W."/>
        </authorList>
    </citation>
    <scope>NUCLEOTIDE SEQUENCE [LARGE SCALE GENOMIC DNA]</scope>
    <source>
        <strain evidence="2 3">CECT 4207</strain>
    </source>
</reference>
<name>A0ABX0TMR3_9MICC</name>
<organism evidence="2 3">
    <name type="scientific">Paenarthrobacter ilicis</name>
    <dbReference type="NCBI Taxonomy" id="43665"/>
    <lineage>
        <taxon>Bacteria</taxon>
        <taxon>Bacillati</taxon>
        <taxon>Actinomycetota</taxon>
        <taxon>Actinomycetes</taxon>
        <taxon>Micrococcales</taxon>
        <taxon>Micrococcaceae</taxon>
        <taxon>Paenarthrobacter</taxon>
    </lineage>
</organism>
<accession>A0ABX0TMR3</accession>
<sequence length="150" mass="16539">MGTEVGKSNDKYEWQAWPADSLEGMPPKRRRLVVWGLWLFMLLSIVLSSVLEAADVPEPGRSLVVLVGVAAFFGPLLRGAIMETRQLRTEGIILPAISVTRKVLVSAAVMTTVLWIFFVILGAIGRPMNPVVPLVGTLWLAFQLLQRRSA</sequence>
<feature type="transmembrane region" description="Helical" evidence="1">
    <location>
        <begin position="63"/>
        <end position="82"/>
    </location>
</feature>